<feature type="transmembrane region" description="Helical" evidence="7">
    <location>
        <begin position="141"/>
        <end position="167"/>
    </location>
</feature>
<keyword evidence="2" id="KW-0813">Transport</keyword>
<dbReference type="FunFam" id="1.20.1250.20:FF:000057">
    <property type="entry name" value="MFS general substrate transporter"/>
    <property type="match status" value="1"/>
</dbReference>
<evidence type="ECO:0000256" key="6">
    <source>
        <dbReference type="SAM" id="MobiDB-lite"/>
    </source>
</evidence>
<accession>A0A9P4QPP0</accession>
<keyword evidence="10" id="KW-1185">Reference proteome</keyword>
<dbReference type="PANTHER" id="PTHR43791:SF78">
    <property type="entry name" value="TRANSPORTER, PUTATIVE (AFU_ORTHOLOGUE AFUA_3G01370)-RELATED"/>
    <property type="match status" value="1"/>
</dbReference>
<evidence type="ECO:0000313" key="10">
    <source>
        <dbReference type="Proteomes" id="UP000799444"/>
    </source>
</evidence>
<gene>
    <name evidence="9" type="ORF">EJ04DRAFT_579177</name>
</gene>
<dbReference type="Gene3D" id="1.20.1250.20">
    <property type="entry name" value="MFS general substrate transporter like domains"/>
    <property type="match status" value="2"/>
</dbReference>
<dbReference type="Proteomes" id="UP000799444">
    <property type="component" value="Unassembled WGS sequence"/>
</dbReference>
<feature type="transmembrane region" description="Helical" evidence="7">
    <location>
        <begin position="350"/>
        <end position="370"/>
    </location>
</feature>
<evidence type="ECO:0000256" key="2">
    <source>
        <dbReference type="ARBA" id="ARBA00022448"/>
    </source>
</evidence>
<keyword evidence="4 7" id="KW-1133">Transmembrane helix</keyword>
<feature type="transmembrane region" description="Helical" evidence="7">
    <location>
        <begin position="118"/>
        <end position="135"/>
    </location>
</feature>
<dbReference type="InterPro" id="IPR020846">
    <property type="entry name" value="MFS_dom"/>
</dbReference>
<evidence type="ECO:0000259" key="8">
    <source>
        <dbReference type="PROSITE" id="PS50850"/>
    </source>
</evidence>
<feature type="transmembrane region" description="Helical" evidence="7">
    <location>
        <begin position="91"/>
        <end position="111"/>
    </location>
</feature>
<evidence type="ECO:0000256" key="3">
    <source>
        <dbReference type="ARBA" id="ARBA00022692"/>
    </source>
</evidence>
<keyword evidence="3 7" id="KW-0812">Transmembrane</keyword>
<feature type="transmembrane region" description="Helical" evidence="7">
    <location>
        <begin position="376"/>
        <end position="397"/>
    </location>
</feature>
<dbReference type="FunFam" id="1.20.1250.20:FF:000013">
    <property type="entry name" value="MFS general substrate transporter"/>
    <property type="match status" value="1"/>
</dbReference>
<dbReference type="Pfam" id="PF07690">
    <property type="entry name" value="MFS_1"/>
    <property type="match status" value="1"/>
</dbReference>
<feature type="transmembrane region" description="Helical" evidence="7">
    <location>
        <begin position="48"/>
        <end position="65"/>
    </location>
</feature>
<feature type="transmembrane region" description="Helical" evidence="7">
    <location>
        <begin position="319"/>
        <end position="338"/>
    </location>
</feature>
<evidence type="ECO:0000256" key="5">
    <source>
        <dbReference type="ARBA" id="ARBA00023136"/>
    </source>
</evidence>
<reference evidence="9" key="1">
    <citation type="journal article" date="2020" name="Stud. Mycol.">
        <title>101 Dothideomycetes genomes: a test case for predicting lifestyles and emergence of pathogens.</title>
        <authorList>
            <person name="Haridas S."/>
            <person name="Albert R."/>
            <person name="Binder M."/>
            <person name="Bloem J."/>
            <person name="Labutti K."/>
            <person name="Salamov A."/>
            <person name="Andreopoulos B."/>
            <person name="Baker S."/>
            <person name="Barry K."/>
            <person name="Bills G."/>
            <person name="Bluhm B."/>
            <person name="Cannon C."/>
            <person name="Castanera R."/>
            <person name="Culley D."/>
            <person name="Daum C."/>
            <person name="Ezra D."/>
            <person name="Gonzalez J."/>
            <person name="Henrissat B."/>
            <person name="Kuo A."/>
            <person name="Liang C."/>
            <person name="Lipzen A."/>
            <person name="Lutzoni F."/>
            <person name="Magnuson J."/>
            <person name="Mondo S."/>
            <person name="Nolan M."/>
            <person name="Ohm R."/>
            <person name="Pangilinan J."/>
            <person name="Park H.-J."/>
            <person name="Ramirez L."/>
            <person name="Alfaro M."/>
            <person name="Sun H."/>
            <person name="Tritt A."/>
            <person name="Yoshinaga Y."/>
            <person name="Zwiers L.-H."/>
            <person name="Turgeon B."/>
            <person name="Goodwin S."/>
            <person name="Spatafora J."/>
            <person name="Crous P."/>
            <person name="Grigoriev I."/>
        </authorList>
    </citation>
    <scope>NUCLEOTIDE SEQUENCE</scope>
    <source>
        <strain evidence="9">CBS 125425</strain>
    </source>
</reference>
<keyword evidence="5 7" id="KW-0472">Membrane</keyword>
<feature type="domain" description="Major facilitator superfamily (MFS) profile" evidence="8">
    <location>
        <begin position="52"/>
        <end position="468"/>
    </location>
</feature>
<evidence type="ECO:0000313" key="9">
    <source>
        <dbReference type="EMBL" id="KAF2731373.1"/>
    </source>
</evidence>
<dbReference type="AlphaFoldDB" id="A0A9P4QPP0"/>
<dbReference type="InterPro" id="IPR036259">
    <property type="entry name" value="MFS_trans_sf"/>
</dbReference>
<proteinExistence type="predicted"/>
<dbReference type="GO" id="GO:0022857">
    <property type="term" value="F:transmembrane transporter activity"/>
    <property type="evidence" value="ECO:0007669"/>
    <property type="project" value="InterPro"/>
</dbReference>
<feature type="transmembrane region" description="Helical" evidence="7">
    <location>
        <begin position="440"/>
        <end position="463"/>
    </location>
</feature>
<evidence type="ECO:0000256" key="1">
    <source>
        <dbReference type="ARBA" id="ARBA00004141"/>
    </source>
</evidence>
<feature type="transmembrane region" description="Helical" evidence="7">
    <location>
        <begin position="179"/>
        <end position="201"/>
    </location>
</feature>
<dbReference type="OrthoDB" id="2250022at2759"/>
<dbReference type="SUPFAM" id="SSF103473">
    <property type="entry name" value="MFS general substrate transporter"/>
    <property type="match status" value="1"/>
</dbReference>
<dbReference type="InterPro" id="IPR011701">
    <property type="entry name" value="MFS"/>
</dbReference>
<comment type="subcellular location">
    <subcellularLocation>
        <location evidence="1">Membrane</location>
        <topology evidence="1">Multi-pass membrane protein</topology>
    </subcellularLocation>
</comment>
<feature type="transmembrane region" description="Helical" evidence="7">
    <location>
        <begin position="213"/>
        <end position="235"/>
    </location>
</feature>
<dbReference type="EMBL" id="ML996197">
    <property type="protein sequence ID" value="KAF2731373.1"/>
    <property type="molecule type" value="Genomic_DNA"/>
</dbReference>
<dbReference type="GO" id="GO:0016020">
    <property type="term" value="C:membrane"/>
    <property type="evidence" value="ECO:0007669"/>
    <property type="project" value="UniProtKB-SubCell"/>
</dbReference>
<evidence type="ECO:0000256" key="7">
    <source>
        <dbReference type="SAM" id="Phobius"/>
    </source>
</evidence>
<feature type="region of interest" description="Disordered" evidence="6">
    <location>
        <begin position="1"/>
        <end position="20"/>
    </location>
</feature>
<feature type="transmembrane region" description="Helical" evidence="7">
    <location>
        <begin position="288"/>
        <end position="307"/>
    </location>
</feature>
<protein>
    <submittedName>
        <fullName evidence="9">MFS transporter</fullName>
    </submittedName>
</protein>
<organism evidence="9 10">
    <name type="scientific">Polyplosphaeria fusca</name>
    <dbReference type="NCBI Taxonomy" id="682080"/>
    <lineage>
        <taxon>Eukaryota</taxon>
        <taxon>Fungi</taxon>
        <taxon>Dikarya</taxon>
        <taxon>Ascomycota</taxon>
        <taxon>Pezizomycotina</taxon>
        <taxon>Dothideomycetes</taxon>
        <taxon>Pleosporomycetidae</taxon>
        <taxon>Pleosporales</taxon>
        <taxon>Tetraplosphaeriaceae</taxon>
        <taxon>Polyplosphaeria</taxon>
    </lineage>
</organism>
<dbReference type="PANTHER" id="PTHR43791">
    <property type="entry name" value="PERMEASE-RELATED"/>
    <property type="match status" value="1"/>
</dbReference>
<evidence type="ECO:0000256" key="4">
    <source>
        <dbReference type="ARBA" id="ARBA00022989"/>
    </source>
</evidence>
<sequence>MATASEHLHDKELNGDEEKAEVAHHEIAQHSALTAEELEIEKHLRRKIDWRIMPLVILVYLMNYIDRNNYAAAKLQGLVEDLHLVGDQYQVGLSILFVGYILMQVPSNLLLNYAGRPSWYLGFFVVAWGLVSLLTSQVVNYGGIIACRFILGIVEAPFFAGVLFYLSKWYTKEELAKRMAIFYSGSLISGAFGNLIAAGILDGLAGKMGMDAWQWLYIIEGSITIFIGILCAIILPDFPDTWRALSPSMKRVANRRLALDAFEADIDAHGAMSQITGMKLAFSDPKTYFLALAYMGITGAAGFQNFFPTLTRTLGYSSTISLLLVAPPYLFMVLYSFLHCYASDRLANRFYFLTYPAFISAAGFIIFMTTDSFGPRYFSFFLMNFVFAQNGTIYAWISNAIPRPPAKRAAALAFINSVGNSASIWTPFTYWEGSAPHYRPALGICIALEGVAVVCFVGLRWWLVRQNRELELLEREEGEVGGEEEEKLRRTAEVEGIDVQAARRLRRGYRLHFFLGRLKLAPG</sequence>
<name>A0A9P4QPP0_9PLEO</name>
<feature type="transmembrane region" description="Helical" evidence="7">
    <location>
        <begin position="409"/>
        <end position="428"/>
    </location>
</feature>
<comment type="caution">
    <text evidence="9">The sequence shown here is derived from an EMBL/GenBank/DDBJ whole genome shotgun (WGS) entry which is preliminary data.</text>
</comment>
<dbReference type="PROSITE" id="PS50850">
    <property type="entry name" value="MFS"/>
    <property type="match status" value="1"/>
</dbReference>